<dbReference type="GO" id="GO:0051287">
    <property type="term" value="F:NAD binding"/>
    <property type="evidence" value="ECO:0007669"/>
    <property type="project" value="InterPro"/>
</dbReference>
<evidence type="ECO:0000313" key="9">
    <source>
        <dbReference type="Proteomes" id="UP000192936"/>
    </source>
</evidence>
<keyword evidence="3" id="KW-0520">NAD</keyword>
<dbReference type="InterPro" id="IPR050223">
    <property type="entry name" value="D-isomer_2-hydroxyacid_DH"/>
</dbReference>
<evidence type="ECO:0000256" key="1">
    <source>
        <dbReference type="ARBA" id="ARBA00005854"/>
    </source>
</evidence>
<dbReference type="SUPFAM" id="SSF52283">
    <property type="entry name" value="Formate/glycerate dehydrogenase catalytic domain-like"/>
    <property type="match status" value="1"/>
</dbReference>
<dbReference type="PANTHER" id="PTHR10996">
    <property type="entry name" value="2-HYDROXYACID DEHYDROGENASE-RELATED"/>
    <property type="match status" value="1"/>
</dbReference>
<feature type="compositionally biased region" description="Low complexity" evidence="5">
    <location>
        <begin position="10"/>
        <end position="24"/>
    </location>
</feature>
<dbReference type="InterPro" id="IPR006140">
    <property type="entry name" value="D-isomer_DH_NAD-bd"/>
</dbReference>
<sequence length="346" mass="36595">MTSPAELPFAAQSDSPASNSASSSDARPVLLLTRRLPDAVEARASHDYRALLNPEDRAFSGAEIAARAADAGADAVLCCAGDRLDAAAIAAMPQRVRVLATFSVGTDHIDLEAARARGLTVTNTPDVLTDATADIALLLLLGAARRASEGERMIRANAWTGWTPTQLMGTHVGGKRLGIVGMGRIGQAVAARARAFGMTIHYSNRRRLAPELELGAIYHADPEAMLPVCDVLSLHFPATAETRHWLNAKRIGRMPPGAILVNTARGTVVDDEAVIDALKAGRLASAGLDVFENEPNLHPGYRELPNAFLLPHLGSATVETRNAMGFKALDNIDAVMAGQPAPDRVV</sequence>
<dbReference type="Proteomes" id="UP000192936">
    <property type="component" value="Unassembled WGS sequence"/>
</dbReference>
<dbReference type="GO" id="GO:0030267">
    <property type="term" value="F:glyoxylate reductase (NADPH) activity"/>
    <property type="evidence" value="ECO:0007669"/>
    <property type="project" value="TreeGrafter"/>
</dbReference>
<evidence type="ECO:0000313" key="8">
    <source>
        <dbReference type="EMBL" id="SMF79443.1"/>
    </source>
</evidence>
<dbReference type="Pfam" id="PF00389">
    <property type="entry name" value="2-Hacid_dh"/>
    <property type="match status" value="1"/>
</dbReference>
<gene>
    <name evidence="8" type="ORF">SAMN02982917_4927</name>
</gene>
<feature type="domain" description="D-isomer specific 2-hydroxyacid dehydrogenase NAD-binding" evidence="7">
    <location>
        <begin position="138"/>
        <end position="314"/>
    </location>
</feature>
<dbReference type="InterPro" id="IPR006139">
    <property type="entry name" value="D-isomer_2_OHA_DH_cat_dom"/>
</dbReference>
<accession>A0A1X7H431</accession>
<dbReference type="InterPro" id="IPR036291">
    <property type="entry name" value="NAD(P)-bd_dom_sf"/>
</dbReference>
<dbReference type="GO" id="GO:0016618">
    <property type="term" value="F:hydroxypyruvate reductase [NAD(P)H] activity"/>
    <property type="evidence" value="ECO:0007669"/>
    <property type="project" value="TreeGrafter"/>
</dbReference>
<proteinExistence type="inferred from homology"/>
<organism evidence="8 9">
    <name type="scientific">Azospirillum oryzae</name>
    <dbReference type="NCBI Taxonomy" id="286727"/>
    <lineage>
        <taxon>Bacteria</taxon>
        <taxon>Pseudomonadati</taxon>
        <taxon>Pseudomonadota</taxon>
        <taxon>Alphaproteobacteria</taxon>
        <taxon>Rhodospirillales</taxon>
        <taxon>Azospirillaceae</taxon>
        <taxon>Azospirillum</taxon>
    </lineage>
</organism>
<evidence type="ECO:0000256" key="4">
    <source>
        <dbReference type="RuleBase" id="RU003719"/>
    </source>
</evidence>
<dbReference type="FunFam" id="3.40.50.720:FF:000203">
    <property type="entry name" value="D-3-phosphoglycerate dehydrogenase (SerA)"/>
    <property type="match status" value="1"/>
</dbReference>
<evidence type="ECO:0000256" key="3">
    <source>
        <dbReference type="ARBA" id="ARBA00023027"/>
    </source>
</evidence>
<evidence type="ECO:0000259" key="7">
    <source>
        <dbReference type="Pfam" id="PF02826"/>
    </source>
</evidence>
<evidence type="ECO:0000256" key="2">
    <source>
        <dbReference type="ARBA" id="ARBA00023002"/>
    </source>
</evidence>
<dbReference type="SUPFAM" id="SSF51735">
    <property type="entry name" value="NAD(P)-binding Rossmann-fold domains"/>
    <property type="match status" value="1"/>
</dbReference>
<evidence type="ECO:0000259" key="6">
    <source>
        <dbReference type="Pfam" id="PF00389"/>
    </source>
</evidence>
<keyword evidence="2 4" id="KW-0560">Oxidoreductase</keyword>
<dbReference type="Gene3D" id="3.40.50.720">
    <property type="entry name" value="NAD(P)-binding Rossmann-like Domain"/>
    <property type="match status" value="2"/>
</dbReference>
<reference evidence="8 9" key="1">
    <citation type="submission" date="2017-04" db="EMBL/GenBank/DDBJ databases">
        <authorList>
            <person name="Afonso C.L."/>
            <person name="Miller P.J."/>
            <person name="Scott M.A."/>
            <person name="Spackman E."/>
            <person name="Goraichik I."/>
            <person name="Dimitrov K.M."/>
            <person name="Suarez D.L."/>
            <person name="Swayne D.E."/>
        </authorList>
    </citation>
    <scope>NUCLEOTIDE SEQUENCE [LARGE SCALE GENOMIC DNA]</scope>
    <source>
        <strain evidence="8 9">A2P</strain>
    </source>
</reference>
<evidence type="ECO:0000256" key="5">
    <source>
        <dbReference type="SAM" id="MobiDB-lite"/>
    </source>
</evidence>
<comment type="similarity">
    <text evidence="1 4">Belongs to the D-isomer specific 2-hydroxyacid dehydrogenase family.</text>
</comment>
<dbReference type="AlphaFoldDB" id="A0A1X7H431"/>
<dbReference type="STRING" id="286727.SAMN02982917_4927"/>
<name>A0A1X7H431_9PROT</name>
<dbReference type="CDD" id="cd05301">
    <property type="entry name" value="GDH"/>
    <property type="match status" value="1"/>
</dbReference>
<feature type="region of interest" description="Disordered" evidence="5">
    <location>
        <begin position="1"/>
        <end position="24"/>
    </location>
</feature>
<dbReference type="GO" id="GO:0005829">
    <property type="term" value="C:cytosol"/>
    <property type="evidence" value="ECO:0007669"/>
    <property type="project" value="TreeGrafter"/>
</dbReference>
<dbReference type="EMBL" id="FXAK01000007">
    <property type="protein sequence ID" value="SMF79443.1"/>
    <property type="molecule type" value="Genomic_DNA"/>
</dbReference>
<dbReference type="RefSeq" id="WP_244560827.1">
    <property type="nucleotide sequence ID" value="NZ_FXAK01000007.1"/>
</dbReference>
<protein>
    <submittedName>
        <fullName evidence="8">D-isomer specific 2-hydroxyacid dehydrogenase, catalytic domain</fullName>
    </submittedName>
</protein>
<dbReference type="InterPro" id="IPR029753">
    <property type="entry name" value="D-isomer_DH_CS"/>
</dbReference>
<feature type="domain" description="D-isomer specific 2-hydroxyacid dehydrogenase catalytic" evidence="6">
    <location>
        <begin position="60"/>
        <end position="345"/>
    </location>
</feature>
<dbReference type="PANTHER" id="PTHR10996:SF283">
    <property type="entry name" value="GLYOXYLATE_HYDROXYPYRUVATE REDUCTASE B"/>
    <property type="match status" value="1"/>
</dbReference>
<dbReference type="Pfam" id="PF02826">
    <property type="entry name" value="2-Hacid_dh_C"/>
    <property type="match status" value="1"/>
</dbReference>
<dbReference type="PROSITE" id="PS00671">
    <property type="entry name" value="D_2_HYDROXYACID_DH_3"/>
    <property type="match status" value="1"/>
</dbReference>